<feature type="compositionally biased region" description="Basic residues" evidence="10">
    <location>
        <begin position="1050"/>
        <end position="1078"/>
    </location>
</feature>
<evidence type="ECO:0000256" key="8">
    <source>
        <dbReference type="PROSITE-ProRule" id="PRU00176"/>
    </source>
</evidence>
<evidence type="ECO:0000256" key="10">
    <source>
        <dbReference type="SAM" id="MobiDB-lite"/>
    </source>
</evidence>
<feature type="region of interest" description="Disordered" evidence="10">
    <location>
        <begin position="848"/>
        <end position="921"/>
    </location>
</feature>
<evidence type="ECO:0000259" key="11">
    <source>
        <dbReference type="PROSITE" id="PS50102"/>
    </source>
</evidence>
<keyword evidence="5" id="KW-0010">Activator</keyword>
<dbReference type="PROSITE" id="PS50102">
    <property type="entry name" value="RRM"/>
    <property type="match status" value="1"/>
</dbReference>
<sequence>MNDSIQVKIDGTECHQDRPPSENMLRKKIRNIEMQNQSQQQRLHQLEKLVLELQEFISQTSTSTKHPLHQPAISFARCENVYNSGGKNEHEHVLVDVDEYKDPCEVEAIKLLTNTEKVKDSSEVGSQDTASLMDEFDRKARENGLVYGMTPCHSIAESDDLAETREFDTSSDSICPIVSESPDEIVYSTPSPALITPSYQNNTENPNPLSRDPETAPQLCFTTPSLLTTEALEDVEAHQQHINNSNECSNNDHPVVDNTQSEPSYVNPVNNLLTKRGSPFSNLIASIRQLPVSQSKKNISSKGFWPVKSAQYRSSEQKGSEMYSPTGSVGSTSEAILRWSQSLSLPFLSPLTESHCSDQALTYDEDFYSDLMFNVAEKTDGEASEDEELVVDEVVSQSVAVPGVGGRRKRSDSFTSIAGPCVPTDLIFDTSVVKHEAEDSHGEMMEEQILTEIAEDIDGSFLIDENLLPKDLTSILTVENAILEGVEDPTDKEDEQIISPKDCEEENIRESENKKPSQVEGKGEVNLPAGSVILAVVNEAGSLVPFVDVETVPEKNPAVLEAGDVDSLLAQFEATEAVNKPGNSSIKQEKEKINDKSKLGSEKAKPLDSVTKTPSTSKKQHDLPSGRSSQISPTHQNIKDALPQEVIEKIKASNKRKSTQMLPAPLAVHKGRVVKKRETTAQRSKAHRSSSRQRKKEKEEKPTKLHVPPPVDHDYCCSTDEQKKNKYEGNCHGTNTTSNTSNSTNNNSTENDKDVYNKLPDYYTVISKQSAKKANMASVDSNDDGGKKDSGVESGDVSDSSVETEERKKEGKDPKNSLNQSETVVVSSIAEEEDIYNKLPAYMTDIVNAKPKEEPVEEEDSSAGKDTKENESSSSSSSSKVPELKKIKRKLNLSEYRQRIQSTQSSRCASPTASTIADSVSTLKVAELVQKMESSQVKQEENEQTPESKDSEVKQVDEDIEEGELKGETDPEDEQPKTLVNRENNNNCKQSQSVGGTSKTENIASKNSGFQGLTSCNMSSNPEACGTAASPWQYSPPRTKSRRWSSSSRSRSRTRSPKHSTSCRHRSSRGRRRRKGRSSHSSQSPRRSSWRRWSRSHSRSGSHSRSRSRSLSSSRSSSFASRSRSRSRSRSSRRRDRWSYSRRRSSHERRRSRSGSRSSWYSSSRVTRSRSPIWPLHSRPQLPRHSRPGVNENRTRQVEERRVIYIGRISDGTTKAELRQRFERHGSIVDISVHFREHGDNYGFITYKNREEAYRAVEHGNDDLTLPKYDLCFGGRRAFCKVQYSDLDAQDLEGDFHAGGAVGTSSLDFDSLLRAAMKRNTR</sequence>
<organism evidence="12 13">
    <name type="scientific">Petrolisthes cinctipes</name>
    <name type="common">Flat porcelain crab</name>
    <dbReference type="NCBI Taxonomy" id="88211"/>
    <lineage>
        <taxon>Eukaryota</taxon>
        <taxon>Metazoa</taxon>
        <taxon>Ecdysozoa</taxon>
        <taxon>Arthropoda</taxon>
        <taxon>Crustacea</taxon>
        <taxon>Multicrustacea</taxon>
        <taxon>Malacostraca</taxon>
        <taxon>Eumalacostraca</taxon>
        <taxon>Eucarida</taxon>
        <taxon>Decapoda</taxon>
        <taxon>Pleocyemata</taxon>
        <taxon>Anomura</taxon>
        <taxon>Galatheoidea</taxon>
        <taxon>Porcellanidae</taxon>
        <taxon>Petrolisthes</taxon>
    </lineage>
</organism>
<comment type="subcellular location">
    <subcellularLocation>
        <location evidence="1">Nucleus</location>
    </subcellularLocation>
</comment>
<dbReference type="PANTHER" id="PTHR15528:SF11">
    <property type="entry name" value="FI18188P1"/>
    <property type="match status" value="1"/>
</dbReference>
<feature type="compositionally biased region" description="Basic and acidic residues" evidence="10">
    <location>
        <begin position="587"/>
        <end position="606"/>
    </location>
</feature>
<feature type="compositionally biased region" description="Basic and acidic residues" evidence="10">
    <location>
        <begin position="711"/>
        <end position="729"/>
    </location>
</feature>
<feature type="coiled-coil region" evidence="9">
    <location>
        <begin position="22"/>
        <end position="49"/>
    </location>
</feature>
<feature type="compositionally biased region" description="Basic and acidic residues" evidence="10">
    <location>
        <begin position="804"/>
        <end position="815"/>
    </location>
</feature>
<evidence type="ECO:0000256" key="7">
    <source>
        <dbReference type="ARBA" id="ARBA00023242"/>
    </source>
</evidence>
<dbReference type="InterPro" id="IPR012677">
    <property type="entry name" value="Nucleotide-bd_a/b_plait_sf"/>
</dbReference>
<evidence type="ECO:0000256" key="1">
    <source>
        <dbReference type="ARBA" id="ARBA00004123"/>
    </source>
</evidence>
<keyword evidence="3 8" id="KW-0694">RNA-binding</keyword>
<keyword evidence="13" id="KW-1185">Reference proteome</keyword>
<feature type="compositionally biased region" description="Basic residues" evidence="10">
    <location>
        <begin position="1088"/>
        <end position="1108"/>
    </location>
</feature>
<feature type="compositionally biased region" description="Basic residues" evidence="10">
    <location>
        <begin position="684"/>
        <end position="695"/>
    </location>
</feature>
<keyword evidence="2" id="KW-0597">Phosphoprotein</keyword>
<feature type="compositionally biased region" description="Low complexity" evidence="10">
    <location>
        <begin position="1109"/>
        <end position="1122"/>
    </location>
</feature>
<keyword evidence="7" id="KW-0539">Nucleus</keyword>
<feature type="compositionally biased region" description="Basic and acidic residues" evidence="10">
    <location>
        <begin position="506"/>
        <end position="523"/>
    </location>
</feature>
<dbReference type="PANTHER" id="PTHR15528">
    <property type="entry name" value="PEROXISOME PROLIFERATOR ACTIVATED RECEPTOR GAMMA COACTIVATOR 1 PGC-1 -RELATED"/>
    <property type="match status" value="1"/>
</dbReference>
<feature type="compositionally biased region" description="Polar residues" evidence="10">
    <location>
        <begin position="197"/>
        <end position="208"/>
    </location>
</feature>
<comment type="caution">
    <text evidence="12">The sequence shown here is derived from an EMBL/GenBank/DDBJ whole genome shotgun (WGS) entry which is preliminary data.</text>
</comment>
<reference evidence="12" key="1">
    <citation type="submission" date="2023-10" db="EMBL/GenBank/DDBJ databases">
        <title>Genome assemblies of two species of porcelain crab, Petrolisthes cinctipes and Petrolisthes manimaculis (Anomura: Porcellanidae).</title>
        <authorList>
            <person name="Angst P."/>
        </authorList>
    </citation>
    <scope>NUCLEOTIDE SEQUENCE</scope>
    <source>
        <strain evidence="12">PB745_01</strain>
        <tissue evidence="12">Gill</tissue>
    </source>
</reference>
<feature type="compositionally biased region" description="Basic and acidic residues" evidence="10">
    <location>
        <begin position="938"/>
        <end position="969"/>
    </location>
</feature>
<gene>
    <name evidence="12" type="ORF">Pcinc_012735</name>
</gene>
<dbReference type="Pfam" id="PF00076">
    <property type="entry name" value="RRM_1"/>
    <property type="match status" value="1"/>
</dbReference>
<feature type="compositionally biased region" description="Polar residues" evidence="10">
    <location>
        <begin position="981"/>
        <end position="1022"/>
    </location>
</feature>
<dbReference type="InterPro" id="IPR035979">
    <property type="entry name" value="RBD_domain_sf"/>
</dbReference>
<dbReference type="SMART" id="SM00360">
    <property type="entry name" value="RRM"/>
    <property type="match status" value="1"/>
</dbReference>
<dbReference type="GO" id="GO:0005634">
    <property type="term" value="C:nucleus"/>
    <property type="evidence" value="ECO:0007669"/>
    <property type="project" value="UniProtKB-SubCell"/>
</dbReference>
<keyword evidence="6" id="KW-0804">Transcription</keyword>
<evidence type="ECO:0000256" key="9">
    <source>
        <dbReference type="SAM" id="Coils"/>
    </source>
</evidence>
<dbReference type="GO" id="GO:0003712">
    <property type="term" value="F:transcription coregulator activity"/>
    <property type="evidence" value="ECO:0007669"/>
    <property type="project" value="InterPro"/>
</dbReference>
<evidence type="ECO:0000256" key="6">
    <source>
        <dbReference type="ARBA" id="ARBA00023163"/>
    </source>
</evidence>
<feature type="region of interest" description="Disordered" evidence="10">
    <location>
        <begin position="185"/>
        <end position="216"/>
    </location>
</feature>
<feature type="compositionally biased region" description="Low complexity" evidence="10">
    <location>
        <begin position="734"/>
        <end position="749"/>
    </location>
</feature>
<dbReference type="GO" id="GO:0045944">
    <property type="term" value="P:positive regulation of transcription by RNA polymerase II"/>
    <property type="evidence" value="ECO:0007669"/>
    <property type="project" value="TreeGrafter"/>
</dbReference>
<dbReference type="InterPro" id="IPR000504">
    <property type="entry name" value="RRM_dom"/>
</dbReference>
<feature type="region of interest" description="Disordered" evidence="10">
    <location>
        <begin position="933"/>
        <end position="1195"/>
    </location>
</feature>
<feature type="region of interest" description="Disordered" evidence="10">
    <location>
        <begin position="504"/>
        <end position="523"/>
    </location>
</feature>
<feature type="compositionally biased region" description="Low complexity" evidence="10">
    <location>
        <begin position="1155"/>
        <end position="1171"/>
    </location>
</feature>
<dbReference type="Proteomes" id="UP001286313">
    <property type="component" value="Unassembled WGS sequence"/>
</dbReference>
<keyword evidence="9" id="KW-0175">Coiled coil</keyword>
<dbReference type="EMBL" id="JAWQEG010001048">
    <property type="protein sequence ID" value="KAK3882918.1"/>
    <property type="molecule type" value="Genomic_DNA"/>
</dbReference>
<keyword evidence="4" id="KW-0805">Transcription regulation</keyword>
<feature type="compositionally biased region" description="Basic residues" evidence="10">
    <location>
        <begin position="1123"/>
        <end position="1154"/>
    </location>
</feature>
<feature type="compositionally biased region" description="Basic and acidic residues" evidence="10">
    <location>
        <begin position="862"/>
        <end position="871"/>
    </location>
</feature>
<dbReference type="InterPro" id="IPR034605">
    <property type="entry name" value="PGC-1"/>
</dbReference>
<feature type="compositionally biased region" description="Low complexity" evidence="10">
    <location>
        <begin position="792"/>
        <end position="801"/>
    </location>
</feature>
<evidence type="ECO:0000256" key="5">
    <source>
        <dbReference type="ARBA" id="ARBA00023159"/>
    </source>
</evidence>
<evidence type="ECO:0000313" key="13">
    <source>
        <dbReference type="Proteomes" id="UP001286313"/>
    </source>
</evidence>
<proteinExistence type="predicted"/>
<name>A0AAE1G432_PETCI</name>
<feature type="region of interest" description="Disordered" evidence="10">
    <location>
        <begin position="579"/>
        <end position="834"/>
    </location>
</feature>
<dbReference type="SUPFAM" id="SSF54928">
    <property type="entry name" value="RNA-binding domain, RBD"/>
    <property type="match status" value="1"/>
</dbReference>
<feature type="compositionally biased region" description="Polar residues" evidence="10">
    <location>
        <begin position="816"/>
        <end position="826"/>
    </location>
</feature>
<evidence type="ECO:0000313" key="12">
    <source>
        <dbReference type="EMBL" id="KAK3882918.1"/>
    </source>
</evidence>
<accession>A0AAE1G432</accession>
<feature type="compositionally biased region" description="Polar residues" evidence="10">
    <location>
        <begin position="626"/>
        <end position="636"/>
    </location>
</feature>
<feature type="domain" description="RRM" evidence="11">
    <location>
        <begin position="1202"/>
        <end position="1285"/>
    </location>
</feature>
<feature type="compositionally biased region" description="Polar residues" evidence="10">
    <location>
        <begin position="899"/>
        <end position="921"/>
    </location>
</feature>
<evidence type="ECO:0000256" key="4">
    <source>
        <dbReference type="ARBA" id="ARBA00023015"/>
    </source>
</evidence>
<protein>
    <recommendedName>
        <fullName evidence="11">RRM domain-containing protein</fullName>
    </recommendedName>
</protein>
<dbReference type="GO" id="GO:0003723">
    <property type="term" value="F:RNA binding"/>
    <property type="evidence" value="ECO:0007669"/>
    <property type="project" value="UniProtKB-UniRule"/>
</dbReference>
<evidence type="ECO:0000256" key="3">
    <source>
        <dbReference type="ARBA" id="ARBA00022884"/>
    </source>
</evidence>
<evidence type="ECO:0000256" key="2">
    <source>
        <dbReference type="ARBA" id="ARBA00022553"/>
    </source>
</evidence>
<dbReference type="Gene3D" id="3.30.70.330">
    <property type="match status" value="1"/>
</dbReference>